<protein>
    <submittedName>
        <fullName evidence="8">Uncharacterized protein</fullName>
    </submittedName>
</protein>
<comment type="caution">
    <text evidence="8">The sequence shown here is derived from an EMBL/GenBank/DDBJ whole genome shotgun (WGS) entry which is preliminary data.</text>
</comment>
<dbReference type="Proteomes" id="UP001251528">
    <property type="component" value="Unassembled WGS sequence"/>
</dbReference>
<feature type="region of interest" description="Disordered" evidence="6">
    <location>
        <begin position="146"/>
        <end position="174"/>
    </location>
</feature>
<gene>
    <name evidence="8" type="ORF">QQS21_012440</name>
</gene>
<organism evidence="8 9">
    <name type="scientific">Conoideocrella luteorostrata</name>
    <dbReference type="NCBI Taxonomy" id="1105319"/>
    <lineage>
        <taxon>Eukaryota</taxon>
        <taxon>Fungi</taxon>
        <taxon>Dikarya</taxon>
        <taxon>Ascomycota</taxon>
        <taxon>Pezizomycotina</taxon>
        <taxon>Sordariomycetes</taxon>
        <taxon>Hypocreomycetidae</taxon>
        <taxon>Hypocreales</taxon>
        <taxon>Clavicipitaceae</taxon>
        <taxon>Conoideocrella</taxon>
    </lineage>
</organism>
<dbReference type="PANTHER" id="PTHR13317">
    <property type="entry name" value="TRANSMEMBRANE ANTERIOR POSTERIOR TRANSFORMATION PROTEIN 1 HOMOLOG"/>
    <property type="match status" value="1"/>
</dbReference>
<name>A0AAJ0CBG4_9HYPO</name>
<evidence type="ECO:0000256" key="5">
    <source>
        <dbReference type="ARBA" id="ARBA00023136"/>
    </source>
</evidence>
<dbReference type="PANTHER" id="PTHR13317:SF4">
    <property type="entry name" value="TRANSMEMBRANE ANTERIOR POSTERIOR TRANSFORMATION PROTEIN 1 HOMOLOG"/>
    <property type="match status" value="1"/>
</dbReference>
<evidence type="ECO:0000256" key="2">
    <source>
        <dbReference type="ARBA" id="ARBA00008803"/>
    </source>
</evidence>
<evidence type="ECO:0000256" key="1">
    <source>
        <dbReference type="ARBA" id="ARBA00004141"/>
    </source>
</evidence>
<evidence type="ECO:0000313" key="8">
    <source>
        <dbReference type="EMBL" id="KAK2589876.1"/>
    </source>
</evidence>
<evidence type="ECO:0000313" key="9">
    <source>
        <dbReference type="Proteomes" id="UP001251528"/>
    </source>
</evidence>
<feature type="compositionally biased region" description="Basic and acidic residues" evidence="6">
    <location>
        <begin position="162"/>
        <end position="174"/>
    </location>
</feature>
<feature type="transmembrane region" description="Helical" evidence="7">
    <location>
        <begin position="64"/>
        <end position="93"/>
    </location>
</feature>
<dbReference type="InterPro" id="IPR008010">
    <property type="entry name" value="Tatp1"/>
</dbReference>
<keyword evidence="5 7" id="KW-0472">Membrane</keyword>
<comment type="similarity">
    <text evidence="2">Belongs to the TAPT1 family.</text>
</comment>
<sequence length="191" mass="21024">MPIPPSTQTSLTEESAVPSSPAMIAALSRFDALIRDSLGRATYGYPYGSPLNSRPWYAWTSDDLIAALTMVVVFFIVFLVLLILKLLLGMLLLKYARNRYAKMKQKENMVAMGKLERESYDASGRRVGGRGDVEVTDDKARWIHADKAEGLKGGKGPAGSGGKKDDKGGKKKVDGDYMGVARYEMVAKRIW</sequence>
<evidence type="ECO:0000256" key="6">
    <source>
        <dbReference type="SAM" id="MobiDB-lite"/>
    </source>
</evidence>
<keyword evidence="3 7" id="KW-0812">Transmembrane</keyword>
<accession>A0AAJ0CBG4</accession>
<keyword evidence="4 7" id="KW-1133">Transmembrane helix</keyword>
<dbReference type="EMBL" id="JASWJB010000534">
    <property type="protein sequence ID" value="KAK2589876.1"/>
    <property type="molecule type" value="Genomic_DNA"/>
</dbReference>
<dbReference type="GO" id="GO:0005789">
    <property type="term" value="C:endoplasmic reticulum membrane"/>
    <property type="evidence" value="ECO:0007669"/>
    <property type="project" value="TreeGrafter"/>
</dbReference>
<dbReference type="Pfam" id="PF05346">
    <property type="entry name" value="DUF747"/>
    <property type="match status" value="1"/>
</dbReference>
<reference evidence="8" key="1">
    <citation type="submission" date="2023-06" db="EMBL/GenBank/DDBJ databases">
        <title>Conoideocrella luteorostrata (Hypocreales: Clavicipitaceae), a potential biocontrol fungus for elongate hemlock scale in United States Christmas tree production areas.</title>
        <authorList>
            <person name="Barrett H."/>
            <person name="Lovett B."/>
            <person name="Macias A.M."/>
            <person name="Stajich J.E."/>
            <person name="Kasson M.T."/>
        </authorList>
    </citation>
    <scope>NUCLEOTIDE SEQUENCE</scope>
    <source>
        <strain evidence="8">ARSEF 14590</strain>
    </source>
</reference>
<proteinExistence type="inferred from homology"/>
<evidence type="ECO:0000256" key="7">
    <source>
        <dbReference type="SAM" id="Phobius"/>
    </source>
</evidence>
<keyword evidence="9" id="KW-1185">Reference proteome</keyword>
<evidence type="ECO:0000256" key="3">
    <source>
        <dbReference type="ARBA" id="ARBA00022692"/>
    </source>
</evidence>
<dbReference type="AlphaFoldDB" id="A0AAJ0CBG4"/>
<comment type="subcellular location">
    <subcellularLocation>
        <location evidence="1">Membrane</location>
        <topology evidence="1">Multi-pass membrane protein</topology>
    </subcellularLocation>
</comment>
<evidence type="ECO:0000256" key="4">
    <source>
        <dbReference type="ARBA" id="ARBA00022989"/>
    </source>
</evidence>